<dbReference type="EMBL" id="CAVMJV010000101">
    <property type="protein sequence ID" value="CAK5097148.1"/>
    <property type="molecule type" value="Genomic_DNA"/>
</dbReference>
<proteinExistence type="predicted"/>
<comment type="caution">
    <text evidence="1">The sequence shown here is derived from an EMBL/GenBank/DDBJ whole genome shotgun (WGS) entry which is preliminary data.</text>
</comment>
<dbReference type="Proteomes" id="UP001497535">
    <property type="component" value="Unassembled WGS sequence"/>
</dbReference>
<accession>A0ACB1AP39</accession>
<keyword evidence="2" id="KW-1185">Reference proteome</keyword>
<gene>
    <name evidence="1" type="ORF">MENTE1834_LOCUS41320</name>
</gene>
<protein>
    <submittedName>
        <fullName evidence="1">Uncharacterized protein</fullName>
    </submittedName>
</protein>
<evidence type="ECO:0000313" key="1">
    <source>
        <dbReference type="EMBL" id="CAK5097148.1"/>
    </source>
</evidence>
<name>A0ACB1AP39_MELEN</name>
<sequence length="58" mass="6782">MPTRVVEDQMSSYQNNNKSYFAEWIPPRYKKSATFIGNSTAIKGMFERVSGQFKGFYF</sequence>
<organism evidence="1 2">
    <name type="scientific">Meloidogyne enterolobii</name>
    <name type="common">Root-knot nematode worm</name>
    <name type="synonym">Meloidogyne mayaguensis</name>
    <dbReference type="NCBI Taxonomy" id="390850"/>
    <lineage>
        <taxon>Eukaryota</taxon>
        <taxon>Metazoa</taxon>
        <taxon>Ecdysozoa</taxon>
        <taxon>Nematoda</taxon>
        <taxon>Chromadorea</taxon>
        <taxon>Rhabditida</taxon>
        <taxon>Tylenchina</taxon>
        <taxon>Tylenchomorpha</taxon>
        <taxon>Tylenchoidea</taxon>
        <taxon>Meloidogynidae</taxon>
        <taxon>Meloidogyninae</taxon>
        <taxon>Meloidogyne</taxon>
    </lineage>
</organism>
<evidence type="ECO:0000313" key="2">
    <source>
        <dbReference type="Proteomes" id="UP001497535"/>
    </source>
</evidence>
<reference evidence="1" key="1">
    <citation type="submission" date="2023-11" db="EMBL/GenBank/DDBJ databases">
        <authorList>
            <person name="Poullet M."/>
        </authorList>
    </citation>
    <scope>NUCLEOTIDE SEQUENCE</scope>
    <source>
        <strain evidence="1">E1834</strain>
    </source>
</reference>